<gene>
    <name evidence="1" type="ORF">GOODEAATRI_033488</name>
</gene>
<protein>
    <submittedName>
        <fullName evidence="1">Uncharacterized protein</fullName>
    </submittedName>
</protein>
<sequence length="101" mass="11206">MESSLGMWWSTMKMNSASRFTVLKLSIDLQTLTQDTNGKGPFTYLDLSNTKCSACTFSAQDIFVLNIVQDKCLVALVSFHQDALRALHVASGNPRFLSIDL</sequence>
<comment type="caution">
    <text evidence="1">The sequence shown here is derived from an EMBL/GenBank/DDBJ whole genome shotgun (WGS) entry which is preliminary data.</text>
</comment>
<proteinExistence type="predicted"/>
<dbReference type="Proteomes" id="UP001476798">
    <property type="component" value="Unassembled WGS sequence"/>
</dbReference>
<organism evidence="1 2">
    <name type="scientific">Goodea atripinnis</name>
    <dbReference type="NCBI Taxonomy" id="208336"/>
    <lineage>
        <taxon>Eukaryota</taxon>
        <taxon>Metazoa</taxon>
        <taxon>Chordata</taxon>
        <taxon>Craniata</taxon>
        <taxon>Vertebrata</taxon>
        <taxon>Euteleostomi</taxon>
        <taxon>Actinopterygii</taxon>
        <taxon>Neopterygii</taxon>
        <taxon>Teleostei</taxon>
        <taxon>Neoteleostei</taxon>
        <taxon>Acanthomorphata</taxon>
        <taxon>Ovalentaria</taxon>
        <taxon>Atherinomorphae</taxon>
        <taxon>Cyprinodontiformes</taxon>
        <taxon>Goodeidae</taxon>
        <taxon>Goodea</taxon>
    </lineage>
</organism>
<dbReference type="EMBL" id="JAHRIO010007009">
    <property type="protein sequence ID" value="MEQ2160421.1"/>
    <property type="molecule type" value="Genomic_DNA"/>
</dbReference>
<accession>A0ABV0MNB8</accession>
<evidence type="ECO:0000313" key="2">
    <source>
        <dbReference type="Proteomes" id="UP001476798"/>
    </source>
</evidence>
<reference evidence="1 2" key="1">
    <citation type="submission" date="2021-06" db="EMBL/GenBank/DDBJ databases">
        <authorList>
            <person name="Palmer J.M."/>
        </authorList>
    </citation>
    <scope>NUCLEOTIDE SEQUENCE [LARGE SCALE GENOMIC DNA]</scope>
    <source>
        <strain evidence="1 2">GA_2019</strain>
        <tissue evidence="1">Muscle</tissue>
    </source>
</reference>
<evidence type="ECO:0000313" key="1">
    <source>
        <dbReference type="EMBL" id="MEQ2160421.1"/>
    </source>
</evidence>
<name>A0ABV0MNB8_9TELE</name>
<keyword evidence="2" id="KW-1185">Reference proteome</keyword>